<comment type="similarity">
    <text evidence="2 7">Belongs to the group II decarboxylase family.</text>
</comment>
<dbReference type="EC" id="4.1.1.15" evidence="3 8"/>
<evidence type="ECO:0000256" key="5">
    <source>
        <dbReference type="ARBA" id="ARBA00023239"/>
    </source>
</evidence>
<dbReference type="Pfam" id="PF00282">
    <property type="entry name" value="Pyridoxal_deC"/>
    <property type="match status" value="1"/>
</dbReference>
<dbReference type="Gene3D" id="3.90.1150.160">
    <property type="match status" value="1"/>
</dbReference>
<dbReference type="GO" id="GO:0030170">
    <property type="term" value="F:pyridoxal phosphate binding"/>
    <property type="evidence" value="ECO:0007669"/>
    <property type="project" value="InterPro"/>
</dbReference>
<comment type="caution">
    <text evidence="10">The sequence shown here is derived from an EMBL/GenBank/DDBJ whole genome shotgun (WGS) entry which is preliminary data.</text>
</comment>
<dbReference type="InterPro" id="IPR015424">
    <property type="entry name" value="PyrdxlP-dep_Trfase"/>
</dbReference>
<organism evidence="10 11">
    <name type="scientific">Schizophyllum amplum</name>
    <dbReference type="NCBI Taxonomy" id="97359"/>
    <lineage>
        <taxon>Eukaryota</taxon>
        <taxon>Fungi</taxon>
        <taxon>Dikarya</taxon>
        <taxon>Basidiomycota</taxon>
        <taxon>Agaricomycotina</taxon>
        <taxon>Agaricomycetes</taxon>
        <taxon>Agaricomycetidae</taxon>
        <taxon>Agaricales</taxon>
        <taxon>Schizophyllaceae</taxon>
        <taxon>Schizophyllum</taxon>
    </lineage>
</organism>
<keyword evidence="4 7" id="KW-0663">Pyridoxal phosphate</keyword>
<name>A0A550CJK8_9AGAR</name>
<comment type="catalytic activity">
    <reaction evidence="6 8">
        <text>L-glutamate + H(+) = 4-aminobutanoate + CO2</text>
        <dbReference type="Rhea" id="RHEA:17785"/>
        <dbReference type="ChEBI" id="CHEBI:15378"/>
        <dbReference type="ChEBI" id="CHEBI:16526"/>
        <dbReference type="ChEBI" id="CHEBI:29985"/>
        <dbReference type="ChEBI" id="CHEBI:59888"/>
        <dbReference type="EC" id="4.1.1.15"/>
    </reaction>
</comment>
<dbReference type="InterPro" id="IPR010107">
    <property type="entry name" value="Glutamate_decarboxylase"/>
</dbReference>
<proteinExistence type="inferred from homology"/>
<protein>
    <recommendedName>
        <fullName evidence="3 8">Glutamate decarboxylase</fullName>
        <ecNumber evidence="3 8">4.1.1.15</ecNumber>
    </recommendedName>
</protein>
<dbReference type="OrthoDB" id="5152799at2759"/>
<evidence type="ECO:0000313" key="10">
    <source>
        <dbReference type="EMBL" id="TRM64990.1"/>
    </source>
</evidence>
<evidence type="ECO:0000256" key="2">
    <source>
        <dbReference type="ARBA" id="ARBA00009533"/>
    </source>
</evidence>
<evidence type="ECO:0000256" key="3">
    <source>
        <dbReference type="ARBA" id="ARBA00012421"/>
    </source>
</evidence>
<dbReference type="InterPro" id="IPR015421">
    <property type="entry name" value="PyrdxlP-dep_Trfase_major"/>
</dbReference>
<feature type="region of interest" description="Disordered" evidence="9">
    <location>
        <begin position="475"/>
        <end position="512"/>
    </location>
</feature>
<sequence>MPLLRHIQPDTIPHERNVLEQSWTRDEDAASAPKYTFTFSFHGISFKAAYQHDEAALDGEPTRVDLAFFVHTCVPDDGVRLTWLPGEYPAATIIHNRCVSVLAHLWKAPTADTTAVGTATAGSSEAVMLAGLALMKRWQDRQKRPGKDQCHPNIVFSANAQVALEKFAGYWDVEARMIPVNRVTSCVMKPEDAIQCIDEKTIEVMVIVGSTYNGAFEDVGRMSSLQNDLQERTGLDIPIHGSSRPAYPNYKWTFDLPRVMSINASGHRFGLVYLGLSWLIFRGESCLHKDLVFELHYLGSTEYSYTLDFSKPAAPVLAQMVNFLNVGYDGCTKIAFEDLRNARMLARALERTYFTVLSDIHLPSQDEPDGVDEEDSQSYVKGLPVVSFRLNDEYREKYPYVKQAWLQASLRTKGWVVPNYNALKGEEGIEMLRVVLRESMTEDLVERLVVDILQCAELFMASDGAQMMIASMGSSGVHQPDMEHSPLRSANFAGSEDNEEDGVSQAGYSRQC</sequence>
<evidence type="ECO:0000256" key="9">
    <source>
        <dbReference type="SAM" id="MobiDB-lite"/>
    </source>
</evidence>
<evidence type="ECO:0000256" key="8">
    <source>
        <dbReference type="RuleBase" id="RU361171"/>
    </source>
</evidence>
<dbReference type="GO" id="GO:0016740">
    <property type="term" value="F:transferase activity"/>
    <property type="evidence" value="ECO:0007669"/>
    <property type="project" value="UniProtKB-KW"/>
</dbReference>
<keyword evidence="10" id="KW-0808">Transferase</keyword>
<evidence type="ECO:0000313" key="11">
    <source>
        <dbReference type="Proteomes" id="UP000320762"/>
    </source>
</evidence>
<keyword evidence="11" id="KW-1185">Reference proteome</keyword>
<dbReference type="STRING" id="97359.A0A550CJK8"/>
<dbReference type="EMBL" id="VDMD01000006">
    <property type="protein sequence ID" value="TRM64990.1"/>
    <property type="molecule type" value="Genomic_DNA"/>
</dbReference>
<dbReference type="PANTHER" id="PTHR43321:SF3">
    <property type="entry name" value="GLUTAMATE DECARBOXYLASE"/>
    <property type="match status" value="1"/>
</dbReference>
<dbReference type="AlphaFoldDB" id="A0A550CJK8"/>
<dbReference type="NCBIfam" id="TIGR01788">
    <property type="entry name" value="Glu-decarb-GAD"/>
    <property type="match status" value="1"/>
</dbReference>
<dbReference type="GO" id="GO:0006538">
    <property type="term" value="P:L-glutamate catabolic process"/>
    <property type="evidence" value="ECO:0007669"/>
    <property type="project" value="TreeGrafter"/>
</dbReference>
<evidence type="ECO:0000256" key="6">
    <source>
        <dbReference type="ARBA" id="ARBA00048868"/>
    </source>
</evidence>
<dbReference type="GO" id="GO:0005829">
    <property type="term" value="C:cytosol"/>
    <property type="evidence" value="ECO:0007669"/>
    <property type="project" value="TreeGrafter"/>
</dbReference>
<gene>
    <name evidence="10" type="ORF">BD626DRAFT_618182</name>
</gene>
<dbReference type="PANTHER" id="PTHR43321">
    <property type="entry name" value="GLUTAMATE DECARBOXYLASE"/>
    <property type="match status" value="1"/>
</dbReference>
<keyword evidence="5 7" id="KW-0456">Lyase</keyword>
<dbReference type="Gene3D" id="3.40.640.10">
    <property type="entry name" value="Type I PLP-dependent aspartate aminotransferase-like (Major domain)"/>
    <property type="match status" value="1"/>
</dbReference>
<dbReference type="GO" id="GO:0004351">
    <property type="term" value="F:glutamate decarboxylase activity"/>
    <property type="evidence" value="ECO:0007669"/>
    <property type="project" value="UniProtKB-EC"/>
</dbReference>
<dbReference type="Proteomes" id="UP000320762">
    <property type="component" value="Unassembled WGS sequence"/>
</dbReference>
<keyword evidence="8" id="KW-0210">Decarboxylase</keyword>
<dbReference type="SUPFAM" id="SSF53383">
    <property type="entry name" value="PLP-dependent transferases"/>
    <property type="match status" value="1"/>
</dbReference>
<evidence type="ECO:0000256" key="7">
    <source>
        <dbReference type="RuleBase" id="RU000382"/>
    </source>
</evidence>
<accession>A0A550CJK8</accession>
<comment type="cofactor">
    <cofactor evidence="1 7">
        <name>pyridoxal 5'-phosphate</name>
        <dbReference type="ChEBI" id="CHEBI:597326"/>
    </cofactor>
</comment>
<evidence type="ECO:0000256" key="4">
    <source>
        <dbReference type="ARBA" id="ARBA00022898"/>
    </source>
</evidence>
<reference evidence="10 11" key="1">
    <citation type="journal article" date="2019" name="New Phytol.">
        <title>Comparative genomics reveals unique wood-decay strategies and fruiting body development in the Schizophyllaceae.</title>
        <authorList>
            <person name="Almasi E."/>
            <person name="Sahu N."/>
            <person name="Krizsan K."/>
            <person name="Balint B."/>
            <person name="Kovacs G.M."/>
            <person name="Kiss B."/>
            <person name="Cseklye J."/>
            <person name="Drula E."/>
            <person name="Henrissat B."/>
            <person name="Nagy I."/>
            <person name="Chovatia M."/>
            <person name="Adam C."/>
            <person name="LaButti K."/>
            <person name="Lipzen A."/>
            <person name="Riley R."/>
            <person name="Grigoriev I.V."/>
            <person name="Nagy L.G."/>
        </authorList>
    </citation>
    <scope>NUCLEOTIDE SEQUENCE [LARGE SCALE GENOMIC DNA]</scope>
    <source>
        <strain evidence="10 11">NL-1724</strain>
    </source>
</reference>
<evidence type="ECO:0000256" key="1">
    <source>
        <dbReference type="ARBA" id="ARBA00001933"/>
    </source>
</evidence>
<dbReference type="InterPro" id="IPR002129">
    <property type="entry name" value="PyrdxlP-dep_de-COase"/>
</dbReference>